<dbReference type="PANTHER" id="PTHR46401:SF2">
    <property type="entry name" value="GLYCOSYLTRANSFERASE WBBK-RELATED"/>
    <property type="match status" value="1"/>
</dbReference>
<dbReference type="Proteomes" id="UP000727490">
    <property type="component" value="Unassembled WGS sequence"/>
</dbReference>
<protein>
    <submittedName>
        <fullName evidence="4">Glycosyltransferase family 1 protein</fullName>
    </submittedName>
</protein>
<proteinExistence type="predicted"/>
<comment type="caution">
    <text evidence="4">The sequence shown here is derived from an EMBL/GenBank/DDBJ whole genome shotgun (WGS) entry which is preliminary data.</text>
</comment>
<dbReference type="GO" id="GO:0016757">
    <property type="term" value="F:glycosyltransferase activity"/>
    <property type="evidence" value="ECO:0007669"/>
    <property type="project" value="InterPro"/>
</dbReference>
<evidence type="ECO:0000259" key="3">
    <source>
        <dbReference type="Pfam" id="PF13439"/>
    </source>
</evidence>
<evidence type="ECO:0000313" key="5">
    <source>
        <dbReference type="Proteomes" id="UP000727490"/>
    </source>
</evidence>
<dbReference type="EMBL" id="RPHB01000003">
    <property type="protein sequence ID" value="MBW3467529.1"/>
    <property type="molecule type" value="Genomic_DNA"/>
</dbReference>
<dbReference type="Pfam" id="PF13439">
    <property type="entry name" value="Glyco_transf_4"/>
    <property type="match status" value="1"/>
</dbReference>
<gene>
    <name evidence="4" type="ORF">EGN73_06840</name>
</gene>
<dbReference type="PANTHER" id="PTHR46401">
    <property type="entry name" value="GLYCOSYLTRANSFERASE WBBK-RELATED"/>
    <property type="match status" value="1"/>
</dbReference>
<reference evidence="4 5" key="1">
    <citation type="journal article" date="2020" name="Syst. Appl. Microbiol.">
        <title>Arthrospiribacter ruber gen. nov., sp. nov., a novel bacterium isolated from Arthrospira cultures.</title>
        <authorList>
            <person name="Waleron M."/>
            <person name="Misztak A."/>
            <person name="Waleron M.M."/>
            <person name="Furmaniak M."/>
            <person name="Mrozik A."/>
            <person name="Waleron K."/>
        </authorList>
    </citation>
    <scope>NUCLEOTIDE SEQUENCE [LARGE SCALE GENOMIC DNA]</scope>
    <source>
        <strain evidence="4 5">DPMB0001</strain>
    </source>
</reference>
<dbReference type="InterPro" id="IPR028098">
    <property type="entry name" value="Glyco_trans_4-like_N"/>
</dbReference>
<evidence type="ECO:0000259" key="2">
    <source>
        <dbReference type="Pfam" id="PF00534"/>
    </source>
</evidence>
<dbReference type="CDD" id="cd03809">
    <property type="entry name" value="GT4_MtfB-like"/>
    <property type="match status" value="1"/>
</dbReference>
<feature type="domain" description="Glycosyltransferase subfamily 4-like N-terminal" evidence="3">
    <location>
        <begin position="43"/>
        <end position="172"/>
    </location>
</feature>
<keyword evidence="5" id="KW-1185">Reference proteome</keyword>
<dbReference type="AlphaFoldDB" id="A0A951MBW0"/>
<keyword evidence="1" id="KW-0808">Transferase</keyword>
<organism evidence="4 5">
    <name type="scientific">Arthrospiribacter ruber</name>
    <dbReference type="NCBI Taxonomy" id="2487934"/>
    <lineage>
        <taxon>Bacteria</taxon>
        <taxon>Pseudomonadati</taxon>
        <taxon>Bacteroidota</taxon>
        <taxon>Cytophagia</taxon>
        <taxon>Cytophagales</taxon>
        <taxon>Cyclobacteriaceae</taxon>
        <taxon>Arthrospiribacter</taxon>
    </lineage>
</organism>
<evidence type="ECO:0000313" key="4">
    <source>
        <dbReference type="EMBL" id="MBW3467529.1"/>
    </source>
</evidence>
<dbReference type="InterPro" id="IPR001296">
    <property type="entry name" value="Glyco_trans_1"/>
</dbReference>
<accession>A0A951MBW0</accession>
<feature type="domain" description="Glycosyl transferase family 1" evidence="2">
    <location>
        <begin position="194"/>
        <end position="352"/>
    </location>
</feature>
<sequence length="374" mass="43272">MKTQKKILVDTFYLNTALTGIKTYMLEFSEAAKQFPQEDIRWIFTHHPLRQSQKTFFRGNVPKWRTLWYHLYYFIYKQLLLPVKVWIEKPDALICFDFVAPALTKSCHKITVVHDAFFWQMPQNYQSLWREYFIQMIHSGINGNTTVVTTSQYSKRALEKHAGITAPIEVIYQCPKLLPDNPEPGIMEKWHLRPRKFLLHVGSFDRRKNLPVLVEAFHSFLENSGSDLELVLVGEKGLSKTVDDHDKVIDLIQKKKLGQRVKVTGFLTDQDVKCLYDHAFAYVFPSSNEGFGIPVIEAMRSGVPVIISDQEALVEIAGEAALVHEMGNAESLSEKLSLLEKNPALQYELVQKGLLRWKQFGREEFLLSFKKLIH</sequence>
<dbReference type="Pfam" id="PF00534">
    <property type="entry name" value="Glycos_transf_1"/>
    <property type="match status" value="1"/>
</dbReference>
<dbReference type="RefSeq" id="WP_219287797.1">
    <property type="nucleotide sequence ID" value="NZ_RPHB01000003.1"/>
</dbReference>
<evidence type="ECO:0000256" key="1">
    <source>
        <dbReference type="ARBA" id="ARBA00022679"/>
    </source>
</evidence>
<name>A0A951MBW0_9BACT</name>